<dbReference type="SMART" id="SM00324">
    <property type="entry name" value="RhoGAP"/>
    <property type="match status" value="1"/>
</dbReference>
<dbReference type="EMBL" id="JADDUC020000002">
    <property type="protein sequence ID" value="KAI1241609.1"/>
    <property type="molecule type" value="Genomic_DNA"/>
</dbReference>
<dbReference type="InterPro" id="IPR008936">
    <property type="entry name" value="Rho_GTPase_activation_prot"/>
</dbReference>
<keyword evidence="1" id="KW-0343">GTPase activation</keyword>
<reference evidence="5 6" key="2">
    <citation type="journal article" date="2021" name="J. Hered.">
        <title>Feather Gene Expression Elucidates the Developmental Basis of Plumage Iridescence in African Starlings.</title>
        <authorList>
            <person name="Rubenstein D.R."/>
            <person name="Corvelo A."/>
            <person name="MacManes M.D."/>
            <person name="Maia R."/>
            <person name="Narzisi G."/>
            <person name="Rousaki A."/>
            <person name="Vandenabeele P."/>
            <person name="Shawkey M.D."/>
            <person name="Solomon J."/>
        </authorList>
    </citation>
    <scope>NUCLEOTIDE SEQUENCE [LARGE SCALE GENOMIC DNA]</scope>
    <source>
        <strain evidence="5">SS15</strain>
    </source>
</reference>
<dbReference type="PANTHER" id="PTHR12635:SF7">
    <property type="entry name" value="RHO GTPASE ACTIVATING PROTEIN 6-RELATED"/>
    <property type="match status" value="1"/>
</dbReference>
<evidence type="ECO:0000256" key="2">
    <source>
        <dbReference type="SAM" id="MobiDB-lite"/>
    </source>
</evidence>
<dbReference type="AlphaFoldDB" id="A0A835TSS7"/>
<name>A0A835TSS7_9PASS</name>
<feature type="compositionally biased region" description="Polar residues" evidence="2">
    <location>
        <begin position="975"/>
        <end position="991"/>
    </location>
</feature>
<dbReference type="EMBL" id="JADDUC010000138">
    <property type="protein sequence ID" value="KAG0117481.1"/>
    <property type="molecule type" value="Genomic_DNA"/>
</dbReference>
<dbReference type="Pfam" id="PF00620">
    <property type="entry name" value="RhoGAP"/>
    <property type="match status" value="1"/>
</dbReference>
<feature type="compositionally biased region" description="Basic and acidic residues" evidence="2">
    <location>
        <begin position="355"/>
        <end position="370"/>
    </location>
</feature>
<dbReference type="CDD" id="cd04376">
    <property type="entry name" value="RhoGAP_ARHGAP6"/>
    <property type="match status" value="1"/>
</dbReference>
<dbReference type="SUPFAM" id="SSF48350">
    <property type="entry name" value="GTPase activation domain, GAP"/>
    <property type="match status" value="1"/>
</dbReference>
<sequence>MSEKDGEADQIELEKGEVELGESKLKIMGDEKEEKLQSTDEREKGMDEVTLLLVSAQWQKCHSAIPCLLILLVCQTLRQCLSIPNVPAQSCRQQRQSACPSTQAAFDICSWPGSLVMAAGQVLEPSPLSLDFEKMSLVTIRAENEEIRIAYFHKYNDMLWVTKKAYFCLGVTSVWAEGNESDAYGAEEMNYWVKWLGSLEFLLEESKIIFCGTTNPPCYNTLQKNHYKTGKAYPAQVSPTSKRVAKSSAAGGRELSQCLGSDAPGVSRMLPCWEGSGTAEECSADLEGQSLGDFTWNSMSGRSVRLKSVPVQSLSELERARLQEVAFYQLQQDCDLGCQITIPKDGQKRKKSLRKKLDSLGKEKNRDKEFIPQAFGMPLSQVIANDRAYKLKQDSQREEQKDVSDFVAFLLPFGTKRQNKELSSSNSSLSSTSETPNESTSPNTPEPAPRARRRGAMSVDSITDLDDNHSRLLEALQLSLPAEAQSKKEKARDKKLSLNPIYRQVPRLVDSCCQHLEKHGLQTVGIFRVGSSKKRVRQLREEFDRGVDVVLDEEHSIHDVAALLKEFLRDMPDPLLTRELYTPFINTLLLEPDEQLSTLQLLIYLLPPCNCDTLHRLLQFLSTVAGHAEDTRDKDGQEITGNKMTSLNLATIFGPNLLHKQKSTDKEFSVQSSARAEESTAIIAVVQKMIENYETLFMVSPDLQNEVLISLLETDPDVVDYLLRRKASQSSSPEMLRSEGSYSTGERHSSTDSNKASSGDVSPYDNNSPVLSERSLLAMQEEVARSPDKLYKVPEQYTLVGHLQTKPKENSSASQAAKDVSEDHFDIWGTWHSTLKSGCKDSVITGSHGNIYESSLLRPGQCSLSQGNLAACSPRWQGSSSELDTGRQVMRRSQTTAAIPECQLQPLRSRLCTNPHSEVGCRSSELSHSRSEQHLTLSSVEDLSEHDSSAGCSQSTAKPSHRKERPPPPYPGPAKTSSALPQRPSVSSTLHSLWRLQRAEKGSGPRAAGGPPGRAPDPATPRQERPAPHTHAGHGYSTAPHSQNSKSVSEADWNEWQRERWQIWELLSADNPDALPETLHCQAVNLQIQYVPVFQQAFEKKQGENFSLSQVVGTGEEKGQGQRWEEEKGGTGSSVKCLSNLRLAASSCRQGPSQALESGSEIQT</sequence>
<dbReference type="InterPro" id="IPR037863">
    <property type="entry name" value="RHOGAP6/36"/>
</dbReference>
<dbReference type="GO" id="GO:0007165">
    <property type="term" value="P:signal transduction"/>
    <property type="evidence" value="ECO:0007669"/>
    <property type="project" value="InterPro"/>
</dbReference>
<feature type="region of interest" description="Disordered" evidence="2">
    <location>
        <begin position="873"/>
        <end position="894"/>
    </location>
</feature>
<evidence type="ECO:0000313" key="5">
    <source>
        <dbReference type="EMBL" id="KAI1241609.1"/>
    </source>
</evidence>
<dbReference type="GO" id="GO:1902533">
    <property type="term" value="P:positive regulation of intracellular signal transduction"/>
    <property type="evidence" value="ECO:0007669"/>
    <property type="project" value="UniProtKB-ARBA"/>
</dbReference>
<feature type="compositionally biased region" description="Low complexity" evidence="2">
    <location>
        <begin position="421"/>
        <end position="443"/>
    </location>
</feature>
<dbReference type="OrthoDB" id="10024839at2759"/>
<organism evidence="4">
    <name type="scientific">Lamprotornis superbus</name>
    <dbReference type="NCBI Taxonomy" id="245042"/>
    <lineage>
        <taxon>Eukaryota</taxon>
        <taxon>Metazoa</taxon>
        <taxon>Chordata</taxon>
        <taxon>Craniata</taxon>
        <taxon>Vertebrata</taxon>
        <taxon>Euteleostomi</taxon>
        <taxon>Archelosauria</taxon>
        <taxon>Archosauria</taxon>
        <taxon>Dinosauria</taxon>
        <taxon>Saurischia</taxon>
        <taxon>Theropoda</taxon>
        <taxon>Coelurosauria</taxon>
        <taxon>Aves</taxon>
        <taxon>Neognathae</taxon>
        <taxon>Neoaves</taxon>
        <taxon>Telluraves</taxon>
        <taxon>Australaves</taxon>
        <taxon>Passeriformes</taxon>
        <taxon>Sturnidae</taxon>
        <taxon>Lamprotornis</taxon>
    </lineage>
</organism>
<accession>A0A835TSS7</accession>
<proteinExistence type="predicted"/>
<evidence type="ECO:0000256" key="1">
    <source>
        <dbReference type="ARBA" id="ARBA00022468"/>
    </source>
</evidence>
<feature type="domain" description="Rho-GAP" evidence="3">
    <location>
        <begin position="496"/>
        <end position="697"/>
    </location>
</feature>
<feature type="compositionally biased region" description="Basic and acidic residues" evidence="2">
    <location>
        <begin position="1115"/>
        <end position="1129"/>
    </location>
</feature>
<feature type="compositionally biased region" description="Polar residues" evidence="2">
    <location>
        <begin position="1039"/>
        <end position="1048"/>
    </location>
</feature>
<dbReference type="FunFam" id="1.10.555.10:FF:000017">
    <property type="entry name" value="Rho GTPase activating protein 6"/>
    <property type="match status" value="1"/>
</dbReference>
<keyword evidence="6" id="KW-1185">Reference proteome</keyword>
<comment type="caution">
    <text evidence="4">The sequence shown here is derived from an EMBL/GenBank/DDBJ whole genome shotgun (WGS) entry which is preliminary data.</text>
</comment>
<evidence type="ECO:0000313" key="6">
    <source>
        <dbReference type="Proteomes" id="UP000618051"/>
    </source>
</evidence>
<dbReference type="PANTHER" id="PTHR12635">
    <property type="entry name" value="RHO-GTPASE-ACTIVATING PROTEIN 6 FAMILY MEMBER"/>
    <property type="match status" value="1"/>
</dbReference>
<reference evidence="4" key="1">
    <citation type="submission" date="2020-10" db="EMBL/GenBank/DDBJ databases">
        <title>Feather gene expression reveals the developmental basis of iridescence in African starlings.</title>
        <authorList>
            <person name="Rubenstein D.R."/>
        </authorList>
    </citation>
    <scope>NUCLEOTIDE SEQUENCE</scope>
    <source>
        <strain evidence="4">SS15</strain>
        <tissue evidence="4">Liver</tissue>
    </source>
</reference>
<dbReference type="InterPro" id="IPR000198">
    <property type="entry name" value="RhoGAP_dom"/>
</dbReference>
<feature type="compositionally biased region" description="Polar residues" evidence="2">
    <location>
        <begin position="751"/>
        <end position="769"/>
    </location>
</feature>
<dbReference type="GO" id="GO:0005096">
    <property type="term" value="F:GTPase activator activity"/>
    <property type="evidence" value="ECO:0007669"/>
    <property type="project" value="UniProtKB-KW"/>
</dbReference>
<evidence type="ECO:0000259" key="3">
    <source>
        <dbReference type="PROSITE" id="PS50238"/>
    </source>
</evidence>
<evidence type="ECO:0000313" key="4">
    <source>
        <dbReference type="EMBL" id="KAG0117481.1"/>
    </source>
</evidence>
<dbReference type="InterPro" id="IPR041852">
    <property type="entry name" value="ARHGAP6_RhoGAP"/>
</dbReference>
<feature type="region of interest" description="Disordered" evidence="2">
    <location>
        <begin position="420"/>
        <end position="456"/>
    </location>
</feature>
<feature type="region of interest" description="Disordered" evidence="2">
    <location>
        <begin position="349"/>
        <end position="371"/>
    </location>
</feature>
<feature type="region of interest" description="Disordered" evidence="2">
    <location>
        <begin position="729"/>
        <end position="769"/>
    </location>
</feature>
<dbReference type="PROSITE" id="PS50238">
    <property type="entry name" value="RHOGAP"/>
    <property type="match status" value="1"/>
</dbReference>
<gene>
    <name evidence="5" type="ORF">IHE44_0005089</name>
    <name evidence="4" type="ORF">IHE44_002576</name>
</gene>
<protein>
    <recommendedName>
        <fullName evidence="3">Rho-GAP domain-containing protein</fullName>
    </recommendedName>
</protein>
<dbReference type="Proteomes" id="UP000618051">
    <property type="component" value="Unassembled WGS sequence"/>
</dbReference>
<dbReference type="Gene3D" id="1.10.555.10">
    <property type="entry name" value="Rho GTPase activation protein"/>
    <property type="match status" value="1"/>
</dbReference>
<reference evidence="5" key="3">
    <citation type="submission" date="2022-01" db="EMBL/GenBank/DDBJ databases">
        <authorList>
            <person name="Rubenstein D.R."/>
        </authorList>
    </citation>
    <scope>NUCLEOTIDE SEQUENCE</scope>
    <source>
        <strain evidence="5">SS15</strain>
        <tissue evidence="5">Liver</tissue>
    </source>
</reference>
<feature type="region of interest" description="Disordered" evidence="2">
    <location>
        <begin position="1110"/>
        <end position="1134"/>
    </location>
</feature>
<dbReference type="GO" id="GO:0005856">
    <property type="term" value="C:cytoskeleton"/>
    <property type="evidence" value="ECO:0007669"/>
    <property type="project" value="UniProtKB-ARBA"/>
</dbReference>
<feature type="region of interest" description="Disordered" evidence="2">
    <location>
        <begin position="918"/>
        <end position="1051"/>
    </location>
</feature>